<organism evidence="2 3">
    <name type="scientific">Puccinia coronata f. sp. avenae</name>
    <dbReference type="NCBI Taxonomy" id="200324"/>
    <lineage>
        <taxon>Eukaryota</taxon>
        <taxon>Fungi</taxon>
        <taxon>Dikarya</taxon>
        <taxon>Basidiomycota</taxon>
        <taxon>Pucciniomycotina</taxon>
        <taxon>Pucciniomycetes</taxon>
        <taxon>Pucciniales</taxon>
        <taxon>Pucciniaceae</taxon>
        <taxon>Puccinia</taxon>
    </lineage>
</organism>
<accession>A0A2N5U3X7</accession>
<feature type="signal peptide" evidence="1">
    <location>
        <begin position="1"/>
        <end position="22"/>
    </location>
</feature>
<reference evidence="2 3" key="1">
    <citation type="submission" date="2017-11" db="EMBL/GenBank/DDBJ databases">
        <title>De novo assembly and phasing of dikaryotic genomes from two isolates of Puccinia coronata f. sp. avenae, the causal agent of oat crown rust.</title>
        <authorList>
            <person name="Miller M.E."/>
            <person name="Zhang Y."/>
            <person name="Omidvar V."/>
            <person name="Sperschneider J."/>
            <person name="Schwessinger B."/>
            <person name="Raley C."/>
            <person name="Palmer J.M."/>
            <person name="Garnica D."/>
            <person name="Upadhyaya N."/>
            <person name="Rathjen J."/>
            <person name="Taylor J.M."/>
            <person name="Park R.F."/>
            <person name="Dodds P.N."/>
            <person name="Hirsch C.D."/>
            <person name="Kianian S.F."/>
            <person name="Figueroa M."/>
        </authorList>
    </citation>
    <scope>NUCLEOTIDE SEQUENCE [LARGE SCALE GENOMIC DNA]</scope>
    <source>
        <strain evidence="2">12SD80</strain>
    </source>
</reference>
<dbReference type="AlphaFoldDB" id="A0A2N5U3X7"/>
<sequence>MFNHPLFSSWLVVGFWVLMSLSSTITSATIEPTAMKRSIECNRRWSTEDYYKNPDYVSCDDENENVCNARYCHMGGPVGDPDINPVNKGLFLVKCAKIDHKGNVLTPHKYRIFPRTYAVSTQGYILTHGFAPFEKVYQMTMFNCTWNQAANLNTHRVWCNSCFPKPPRD</sequence>
<dbReference type="EMBL" id="PGCI01000244">
    <property type="protein sequence ID" value="PLW32388.1"/>
    <property type="molecule type" value="Genomic_DNA"/>
</dbReference>
<keyword evidence="1" id="KW-0732">Signal</keyword>
<protein>
    <submittedName>
        <fullName evidence="2">Uncharacterized protein</fullName>
    </submittedName>
</protein>
<evidence type="ECO:0000313" key="3">
    <source>
        <dbReference type="Proteomes" id="UP000235392"/>
    </source>
</evidence>
<name>A0A2N5U3X7_9BASI</name>
<comment type="caution">
    <text evidence="2">The sequence shown here is derived from an EMBL/GenBank/DDBJ whole genome shotgun (WGS) entry which is preliminary data.</text>
</comment>
<evidence type="ECO:0000256" key="1">
    <source>
        <dbReference type="SAM" id="SignalP"/>
    </source>
</evidence>
<dbReference type="Proteomes" id="UP000235392">
    <property type="component" value="Unassembled WGS sequence"/>
</dbReference>
<gene>
    <name evidence="2" type="ORF">PCASD_14331</name>
</gene>
<proteinExistence type="predicted"/>
<feature type="chain" id="PRO_5015008561" evidence="1">
    <location>
        <begin position="23"/>
        <end position="169"/>
    </location>
</feature>
<evidence type="ECO:0000313" key="2">
    <source>
        <dbReference type="EMBL" id="PLW32388.1"/>
    </source>
</evidence>